<evidence type="ECO:0000259" key="1">
    <source>
        <dbReference type="PROSITE" id="PS51154"/>
    </source>
</evidence>
<reference evidence="2 3" key="1">
    <citation type="journal article" date="2011" name="Science">
        <title>The Selaginella genome identifies genetic changes associated with the evolution of vascular plants.</title>
        <authorList>
            <person name="Banks J.A."/>
            <person name="Nishiyama T."/>
            <person name="Hasebe M."/>
            <person name="Bowman J.L."/>
            <person name="Gribskov M."/>
            <person name="dePamphilis C."/>
            <person name="Albert V.A."/>
            <person name="Aono N."/>
            <person name="Aoyama T."/>
            <person name="Ambrose B.A."/>
            <person name="Ashton N.W."/>
            <person name="Axtell M.J."/>
            <person name="Barker E."/>
            <person name="Barker M.S."/>
            <person name="Bennetzen J.L."/>
            <person name="Bonawitz N.D."/>
            <person name="Chapple C."/>
            <person name="Cheng C."/>
            <person name="Correa L.G."/>
            <person name="Dacre M."/>
            <person name="DeBarry J."/>
            <person name="Dreyer I."/>
            <person name="Elias M."/>
            <person name="Engstrom E.M."/>
            <person name="Estelle M."/>
            <person name="Feng L."/>
            <person name="Finet C."/>
            <person name="Floyd S.K."/>
            <person name="Frommer W.B."/>
            <person name="Fujita T."/>
            <person name="Gramzow L."/>
            <person name="Gutensohn M."/>
            <person name="Harholt J."/>
            <person name="Hattori M."/>
            <person name="Heyl A."/>
            <person name="Hirai T."/>
            <person name="Hiwatashi Y."/>
            <person name="Ishikawa M."/>
            <person name="Iwata M."/>
            <person name="Karol K.G."/>
            <person name="Koehler B."/>
            <person name="Kolukisaoglu U."/>
            <person name="Kubo M."/>
            <person name="Kurata T."/>
            <person name="Lalonde S."/>
            <person name="Li K."/>
            <person name="Li Y."/>
            <person name="Litt A."/>
            <person name="Lyons E."/>
            <person name="Manning G."/>
            <person name="Maruyama T."/>
            <person name="Michael T.P."/>
            <person name="Mikami K."/>
            <person name="Miyazaki S."/>
            <person name="Morinaga S."/>
            <person name="Murata T."/>
            <person name="Mueller-Roeber B."/>
            <person name="Nelson D.R."/>
            <person name="Obara M."/>
            <person name="Oguri Y."/>
            <person name="Olmstead R.G."/>
            <person name="Onodera N."/>
            <person name="Petersen B.L."/>
            <person name="Pils B."/>
            <person name="Prigge M."/>
            <person name="Rensing S.A."/>
            <person name="Riano-Pachon D.M."/>
            <person name="Roberts A.W."/>
            <person name="Sato Y."/>
            <person name="Scheller H.V."/>
            <person name="Schulz B."/>
            <person name="Schulz C."/>
            <person name="Shakirov E.V."/>
            <person name="Shibagaki N."/>
            <person name="Shinohara N."/>
            <person name="Shippen D.E."/>
            <person name="Soerensen I."/>
            <person name="Sotooka R."/>
            <person name="Sugimoto N."/>
            <person name="Sugita M."/>
            <person name="Sumikawa N."/>
            <person name="Tanurdzic M."/>
            <person name="Theissen G."/>
            <person name="Ulvskov P."/>
            <person name="Wakazuki S."/>
            <person name="Weng J.K."/>
            <person name="Willats W.W."/>
            <person name="Wipf D."/>
            <person name="Wolf P.G."/>
            <person name="Yang L."/>
            <person name="Zimmer A.D."/>
            <person name="Zhu Q."/>
            <person name="Mitros T."/>
            <person name="Hellsten U."/>
            <person name="Loque D."/>
            <person name="Otillar R."/>
            <person name="Salamov A."/>
            <person name="Schmutz J."/>
            <person name="Shapiro H."/>
            <person name="Lindquist E."/>
            <person name="Lucas S."/>
            <person name="Rokhsar D."/>
            <person name="Grigoriev I.V."/>
        </authorList>
    </citation>
    <scope>NUCLEOTIDE SEQUENCE [LARGE SCALE GENOMIC DNA]</scope>
</reference>
<dbReference type="AlphaFoldDB" id="D8R4Q1"/>
<gene>
    <name evidence="2" type="ORF">SELMODRAFT_407336</name>
</gene>
<dbReference type="PANTHER" id="PTHR11106">
    <property type="entry name" value="GANGLIOSIDE INDUCED DIFFERENTIATION ASSOCIATED PROTEIN 2-RELATED"/>
    <property type="match status" value="1"/>
</dbReference>
<dbReference type="Gramene" id="EFJ33140">
    <property type="protein sequence ID" value="EFJ33140"/>
    <property type="gene ID" value="SELMODRAFT_407336"/>
</dbReference>
<dbReference type="InterPro" id="IPR043472">
    <property type="entry name" value="Macro_dom-like"/>
</dbReference>
<feature type="domain" description="Macro" evidence="1">
    <location>
        <begin position="217"/>
        <end position="383"/>
    </location>
</feature>
<protein>
    <recommendedName>
        <fullName evidence="1">Macro domain-containing protein</fullName>
    </recommendedName>
</protein>
<dbReference type="HOGENOM" id="CLU_509419_0_0_1"/>
<dbReference type="EMBL" id="GL377571">
    <property type="protein sequence ID" value="EFJ33140.1"/>
    <property type="molecule type" value="Genomic_DNA"/>
</dbReference>
<dbReference type="eggNOG" id="KOG2633">
    <property type="taxonomic scope" value="Eukaryota"/>
</dbReference>
<dbReference type="Gene3D" id="3.40.220.10">
    <property type="entry name" value="Leucine Aminopeptidase, subunit E, domain 1"/>
    <property type="match status" value="1"/>
</dbReference>
<dbReference type="InParanoid" id="D8R4Q1"/>
<evidence type="ECO:0000313" key="3">
    <source>
        <dbReference type="Proteomes" id="UP000001514"/>
    </source>
</evidence>
<dbReference type="PANTHER" id="PTHR11106:SF27">
    <property type="entry name" value="MACRO DOMAIN-CONTAINING PROTEIN"/>
    <property type="match status" value="1"/>
</dbReference>
<organism evidence="3">
    <name type="scientific">Selaginella moellendorffii</name>
    <name type="common">Spikemoss</name>
    <dbReference type="NCBI Taxonomy" id="88036"/>
    <lineage>
        <taxon>Eukaryota</taxon>
        <taxon>Viridiplantae</taxon>
        <taxon>Streptophyta</taxon>
        <taxon>Embryophyta</taxon>
        <taxon>Tracheophyta</taxon>
        <taxon>Lycopodiopsida</taxon>
        <taxon>Selaginellales</taxon>
        <taxon>Selaginellaceae</taxon>
        <taxon>Selaginella</taxon>
    </lineage>
</organism>
<accession>D8R4Q1</accession>
<dbReference type="InterPro" id="IPR002589">
    <property type="entry name" value="Macro_dom"/>
</dbReference>
<evidence type="ECO:0000313" key="2">
    <source>
        <dbReference type="EMBL" id="EFJ33140.1"/>
    </source>
</evidence>
<dbReference type="SMART" id="SM00506">
    <property type="entry name" value="A1pp"/>
    <property type="match status" value="1"/>
</dbReference>
<dbReference type="SUPFAM" id="SSF52949">
    <property type="entry name" value="Macro domain-like"/>
    <property type="match status" value="1"/>
</dbReference>
<keyword evidence="3" id="KW-1185">Reference proteome</keyword>
<dbReference type="eggNOG" id="KOG0923">
    <property type="taxonomic scope" value="Eukaryota"/>
</dbReference>
<proteinExistence type="predicted"/>
<dbReference type="Proteomes" id="UP000001514">
    <property type="component" value="Unassembled WGS sequence"/>
</dbReference>
<sequence length="535" mass="59794">MDHIRASLELSTFGTPRALELAFTKMNEELRAVVGTSDCWDWCAQNRSLVVVLGDAHVYVFGEAFASVMLCRNGKDEMLTRPSSLYRLKNASPPQSSSEPFYYHKERVTTADTYLLVASAHLGCHMDGDYTSVFTTRIDAMGLEEACRQIAAGTDECRTFALVPVGELLRQKDINYSYMTILLLSVNGNAQVPEPFICCNPGPPRDPCIKVMDLKEKDLKLVCKVGSCKFVIKSGDIKEWFVDGRKDAIVVPVGGQIHREIGFATGSSFTGLDIIPSGGLPAPKIIITRGPKYFKDMETEAAKQLGLTYENAITFARKKGVKHIALPAISCGCGGVPLDKAARIAVESVQKALKSAKASIEVHFVIKDEPAWRVWVAATDLLAFWNYDRYLSYRCNRPPYPESDGGLKVAREISHHSYLKKRQDKKLEELKDTLIDEELLFAGGEAALERYKDPDPEDKAWEDYQSGKAKLKFGATDKKKADEYEFVKSSLCKLISCPARTSPWMRRRAGKLAQLKHKHILEEKEAVNLSIHWRL</sequence>
<dbReference type="KEGG" id="smo:SELMODRAFT_407336"/>
<dbReference type="Pfam" id="PF01661">
    <property type="entry name" value="Macro"/>
    <property type="match status" value="1"/>
</dbReference>
<dbReference type="PROSITE" id="PS51154">
    <property type="entry name" value="MACRO"/>
    <property type="match status" value="1"/>
</dbReference>
<name>D8R4Q1_SELML</name>